<dbReference type="SUPFAM" id="SSF103481">
    <property type="entry name" value="Multidrug resistance efflux transporter EmrE"/>
    <property type="match status" value="1"/>
</dbReference>
<keyword evidence="5 6" id="KW-0472">Membrane</keyword>
<feature type="domain" description="EamA" evidence="7">
    <location>
        <begin position="19"/>
        <end position="126"/>
    </location>
</feature>
<comment type="caution">
    <text evidence="8">The sequence shown here is derived from an EMBL/GenBank/DDBJ whole genome shotgun (WGS) entry which is preliminary data.</text>
</comment>
<dbReference type="EMBL" id="VSSQ01100637">
    <property type="protein sequence ID" value="MPN42712.1"/>
    <property type="molecule type" value="Genomic_DNA"/>
</dbReference>
<protein>
    <recommendedName>
        <fullName evidence="7">EamA domain-containing protein</fullName>
    </recommendedName>
</protein>
<evidence type="ECO:0000256" key="6">
    <source>
        <dbReference type="SAM" id="Phobius"/>
    </source>
</evidence>
<accession>A0A645HW74</accession>
<evidence type="ECO:0000259" key="7">
    <source>
        <dbReference type="Pfam" id="PF00892"/>
    </source>
</evidence>
<keyword evidence="3 6" id="KW-0812">Transmembrane</keyword>
<evidence type="ECO:0000256" key="5">
    <source>
        <dbReference type="ARBA" id="ARBA00023136"/>
    </source>
</evidence>
<comment type="subcellular location">
    <subcellularLocation>
        <location evidence="1">Cell membrane</location>
        <topology evidence="1">Multi-pass membrane protein</topology>
    </subcellularLocation>
</comment>
<keyword evidence="2" id="KW-1003">Cell membrane</keyword>
<feature type="transmembrane region" description="Helical" evidence="6">
    <location>
        <begin position="84"/>
        <end position="104"/>
    </location>
</feature>
<sequence length="152" mass="16859">MFACHYAYLGLSAKRIRSAAVLSFFQLAVVSALSLITFLVFERPLFSLTALKNGTSAVLYLAILSTGYCYFVQSWAQRRFSASGTAIILSTEGLFGSLLSVLWGFDKLTITLLVGGSIILFSIIFVQLDFDEIKRLLKRTSNCTENTGFERK</sequence>
<evidence type="ECO:0000256" key="1">
    <source>
        <dbReference type="ARBA" id="ARBA00004651"/>
    </source>
</evidence>
<evidence type="ECO:0000256" key="3">
    <source>
        <dbReference type="ARBA" id="ARBA00022692"/>
    </source>
</evidence>
<keyword evidence="4 6" id="KW-1133">Transmembrane helix</keyword>
<feature type="transmembrane region" description="Helical" evidence="6">
    <location>
        <begin position="53"/>
        <end position="72"/>
    </location>
</feature>
<dbReference type="InterPro" id="IPR037185">
    <property type="entry name" value="EmrE-like"/>
</dbReference>
<dbReference type="Pfam" id="PF00892">
    <property type="entry name" value="EamA"/>
    <property type="match status" value="1"/>
</dbReference>
<evidence type="ECO:0000256" key="4">
    <source>
        <dbReference type="ARBA" id="ARBA00022989"/>
    </source>
</evidence>
<gene>
    <name evidence="8" type="ORF">SDC9_190269</name>
</gene>
<name>A0A645HW74_9ZZZZ</name>
<dbReference type="PANTHER" id="PTHR42920">
    <property type="entry name" value="OS03G0707200 PROTEIN-RELATED"/>
    <property type="match status" value="1"/>
</dbReference>
<dbReference type="PANTHER" id="PTHR42920:SF5">
    <property type="entry name" value="EAMA DOMAIN-CONTAINING PROTEIN"/>
    <property type="match status" value="1"/>
</dbReference>
<dbReference type="AlphaFoldDB" id="A0A645HW74"/>
<feature type="transmembrane region" description="Helical" evidence="6">
    <location>
        <begin position="110"/>
        <end position="130"/>
    </location>
</feature>
<dbReference type="GO" id="GO:0005886">
    <property type="term" value="C:plasma membrane"/>
    <property type="evidence" value="ECO:0007669"/>
    <property type="project" value="UniProtKB-SubCell"/>
</dbReference>
<proteinExistence type="predicted"/>
<reference evidence="8" key="1">
    <citation type="submission" date="2019-08" db="EMBL/GenBank/DDBJ databases">
        <authorList>
            <person name="Kucharzyk K."/>
            <person name="Murdoch R.W."/>
            <person name="Higgins S."/>
            <person name="Loffler F."/>
        </authorList>
    </citation>
    <scope>NUCLEOTIDE SEQUENCE</scope>
</reference>
<evidence type="ECO:0000313" key="8">
    <source>
        <dbReference type="EMBL" id="MPN42712.1"/>
    </source>
</evidence>
<dbReference type="InterPro" id="IPR051258">
    <property type="entry name" value="Diverse_Substrate_Transporter"/>
</dbReference>
<dbReference type="InterPro" id="IPR000620">
    <property type="entry name" value="EamA_dom"/>
</dbReference>
<feature type="transmembrane region" description="Helical" evidence="6">
    <location>
        <begin position="21"/>
        <end position="41"/>
    </location>
</feature>
<evidence type="ECO:0000256" key="2">
    <source>
        <dbReference type="ARBA" id="ARBA00022475"/>
    </source>
</evidence>
<organism evidence="8">
    <name type="scientific">bioreactor metagenome</name>
    <dbReference type="NCBI Taxonomy" id="1076179"/>
    <lineage>
        <taxon>unclassified sequences</taxon>
        <taxon>metagenomes</taxon>
        <taxon>ecological metagenomes</taxon>
    </lineage>
</organism>